<keyword evidence="3" id="KW-1185">Reference proteome</keyword>
<name>A0A3G8LZF0_9GAMM</name>
<evidence type="ECO:0000313" key="3">
    <source>
        <dbReference type="Proteomes" id="UP000278035"/>
    </source>
</evidence>
<evidence type="ECO:0000259" key="1">
    <source>
        <dbReference type="Pfam" id="PF12975"/>
    </source>
</evidence>
<dbReference type="OrthoDB" id="9789349at2"/>
<dbReference type="KEGG" id="slj:EGC82_19915"/>
<proteinExistence type="predicted"/>
<sequence>MSKLKADVSIIYSGIFSQWDNQSDDLPRLLQATIHVPAVIDTEFGFITRIKKAKNQVLTYCIYHPDITDDDGNVSPPFDGEIFIKENDWRFYLGDCIWAPINNKVGNWRMTLTLNGKLIADKTFKVHLPD</sequence>
<dbReference type="AlphaFoldDB" id="A0A3G8LZF0"/>
<organism evidence="2 3">
    <name type="scientific">Shewanella livingstonensis</name>
    <dbReference type="NCBI Taxonomy" id="150120"/>
    <lineage>
        <taxon>Bacteria</taxon>
        <taxon>Pseudomonadati</taxon>
        <taxon>Pseudomonadota</taxon>
        <taxon>Gammaproteobacteria</taxon>
        <taxon>Alteromonadales</taxon>
        <taxon>Shewanellaceae</taxon>
        <taxon>Shewanella</taxon>
    </lineage>
</organism>
<dbReference type="Pfam" id="PF12975">
    <property type="entry name" value="DUF3859"/>
    <property type="match status" value="1"/>
</dbReference>
<reference evidence="3" key="1">
    <citation type="submission" date="2018-11" db="EMBL/GenBank/DDBJ databases">
        <title>Shewanella sp. M2.</title>
        <authorList>
            <person name="Hwang Y.J."/>
            <person name="Hwang C.Y."/>
        </authorList>
    </citation>
    <scope>NUCLEOTIDE SEQUENCE [LARGE SCALE GENOMIC DNA]</scope>
    <source>
        <strain evidence="3">LMG 19866</strain>
    </source>
</reference>
<accession>A0A3G8LZF0</accession>
<protein>
    <submittedName>
        <fullName evidence="2">DUF3859 domain-containing protein</fullName>
    </submittedName>
</protein>
<dbReference type="Proteomes" id="UP000278035">
    <property type="component" value="Chromosome"/>
</dbReference>
<dbReference type="EMBL" id="CP034015">
    <property type="protein sequence ID" value="AZG74814.1"/>
    <property type="molecule type" value="Genomic_DNA"/>
</dbReference>
<gene>
    <name evidence="2" type="ORF">EGC82_19915</name>
</gene>
<dbReference type="Gene3D" id="2.60.40.2390">
    <property type="match status" value="1"/>
</dbReference>
<dbReference type="RefSeq" id="WP_124732291.1">
    <property type="nucleotide sequence ID" value="NZ_CBCSKC010000048.1"/>
</dbReference>
<evidence type="ECO:0000313" key="2">
    <source>
        <dbReference type="EMBL" id="AZG74814.1"/>
    </source>
</evidence>
<feature type="domain" description="DUF3859" evidence="1">
    <location>
        <begin position="5"/>
        <end position="126"/>
    </location>
</feature>
<dbReference type="InterPro" id="IPR024331">
    <property type="entry name" value="DUF3859"/>
</dbReference>